<dbReference type="Gene3D" id="1.10.3790.10">
    <property type="entry name" value="NinB"/>
    <property type="match status" value="1"/>
</dbReference>
<evidence type="ECO:0000313" key="1">
    <source>
        <dbReference type="EMBL" id="DAD90494.1"/>
    </source>
</evidence>
<dbReference type="EMBL" id="BK015088">
    <property type="protein sequence ID" value="DAD90494.1"/>
    <property type="molecule type" value="Genomic_DNA"/>
</dbReference>
<organism evidence="1">
    <name type="scientific">Myoviridae sp. ctiBE32</name>
    <dbReference type="NCBI Taxonomy" id="2826685"/>
    <lineage>
        <taxon>Viruses</taxon>
        <taxon>Duplodnaviria</taxon>
        <taxon>Heunggongvirae</taxon>
        <taxon>Uroviricota</taxon>
        <taxon>Caudoviricetes</taxon>
    </lineage>
</organism>
<dbReference type="InterPro" id="IPR036619">
    <property type="entry name" value="NinB_sf"/>
</dbReference>
<sequence>MELQMKGKIRSIQQEFPSRKTLVTLELEESPANVETMKEKILKVVLKPFRKDRSQEANAYYWKLCSQIAAAKKVSKTEEHNWLLKEYGQNRYTDGVLDWSVKPMSFDWTRCESEHYQPSGRVVHLQDGTPLAIYWVVRGSHTYNTEEMAQLIDGAIHEAEECGIDPRTPDEIARMTAVYKEAVYGKTERSKEVRGGGAA</sequence>
<name>A0A8S5N752_9CAUD</name>
<proteinExistence type="predicted"/>
<accession>A0A8S5N752</accession>
<reference evidence="1" key="1">
    <citation type="journal article" date="2021" name="Proc. Natl. Acad. Sci. U.S.A.">
        <title>A Catalog of Tens of Thousands of Viruses from Human Metagenomes Reveals Hidden Associations with Chronic Diseases.</title>
        <authorList>
            <person name="Tisza M.J."/>
            <person name="Buck C.B."/>
        </authorList>
    </citation>
    <scope>NUCLEOTIDE SEQUENCE</scope>
    <source>
        <strain evidence="1">CtiBE32</strain>
    </source>
</reference>
<protein>
    <submittedName>
        <fullName evidence="1">NinB protein</fullName>
    </submittedName>
</protein>